<evidence type="ECO:0000256" key="9">
    <source>
        <dbReference type="ARBA" id="ARBA00023012"/>
    </source>
</evidence>
<evidence type="ECO:0000313" key="14">
    <source>
        <dbReference type="EMBL" id="TXK51879.1"/>
    </source>
</evidence>
<evidence type="ECO:0000256" key="3">
    <source>
        <dbReference type="ARBA" id="ARBA00012438"/>
    </source>
</evidence>
<name>A0A5C8KCB5_9BACT</name>
<dbReference type="PRINTS" id="PR00344">
    <property type="entry name" value="BCTRLSENSOR"/>
</dbReference>
<dbReference type="SMART" id="SM00387">
    <property type="entry name" value="HATPase_c"/>
    <property type="match status" value="1"/>
</dbReference>
<proteinExistence type="predicted"/>
<keyword evidence="7" id="KW-0418">Kinase</keyword>
<dbReference type="Proteomes" id="UP000321926">
    <property type="component" value="Unassembled WGS sequence"/>
</dbReference>
<evidence type="ECO:0000256" key="5">
    <source>
        <dbReference type="ARBA" id="ARBA00022679"/>
    </source>
</evidence>
<dbReference type="Gene3D" id="1.10.287.130">
    <property type="match status" value="1"/>
</dbReference>
<dbReference type="PROSITE" id="PS50885">
    <property type="entry name" value="HAMP"/>
    <property type="match status" value="1"/>
</dbReference>
<keyword evidence="10 11" id="KW-0472">Membrane</keyword>
<keyword evidence="9" id="KW-0902">Two-component regulatory system</keyword>
<dbReference type="InterPro" id="IPR003660">
    <property type="entry name" value="HAMP_dom"/>
</dbReference>
<keyword evidence="15" id="KW-1185">Reference proteome</keyword>
<evidence type="ECO:0000313" key="15">
    <source>
        <dbReference type="Proteomes" id="UP000321926"/>
    </source>
</evidence>
<comment type="catalytic activity">
    <reaction evidence="1">
        <text>ATP + protein L-histidine = ADP + protein N-phospho-L-histidine.</text>
        <dbReference type="EC" id="2.7.13.3"/>
    </reaction>
</comment>
<dbReference type="GO" id="GO:0000155">
    <property type="term" value="F:phosphorelay sensor kinase activity"/>
    <property type="evidence" value="ECO:0007669"/>
    <property type="project" value="InterPro"/>
</dbReference>
<feature type="domain" description="HAMP" evidence="13">
    <location>
        <begin position="177"/>
        <end position="230"/>
    </location>
</feature>
<dbReference type="InterPro" id="IPR005467">
    <property type="entry name" value="His_kinase_dom"/>
</dbReference>
<dbReference type="EMBL" id="VRTY01000007">
    <property type="protein sequence ID" value="TXK51879.1"/>
    <property type="molecule type" value="Genomic_DNA"/>
</dbReference>
<dbReference type="CDD" id="cd06225">
    <property type="entry name" value="HAMP"/>
    <property type="match status" value="1"/>
</dbReference>
<evidence type="ECO:0000256" key="7">
    <source>
        <dbReference type="ARBA" id="ARBA00022777"/>
    </source>
</evidence>
<dbReference type="OrthoDB" id="594725at2"/>
<evidence type="ECO:0000256" key="2">
    <source>
        <dbReference type="ARBA" id="ARBA00004370"/>
    </source>
</evidence>
<dbReference type="RefSeq" id="WP_147920247.1">
    <property type="nucleotide sequence ID" value="NZ_VRTY01000007.1"/>
</dbReference>
<dbReference type="SUPFAM" id="SSF158472">
    <property type="entry name" value="HAMP domain-like"/>
    <property type="match status" value="1"/>
</dbReference>
<dbReference type="InterPro" id="IPR003594">
    <property type="entry name" value="HATPase_dom"/>
</dbReference>
<dbReference type="AlphaFoldDB" id="A0A5C8KCB5"/>
<sequence length="463" mass="52222">MKIRTKLTLQFTTIFALILLLFSLVIYYFNSLYRKDDFYERIERRAHVIATYVLDADEVDPKTQQRNQISYYQELPYESAHIYTAAGELIFSNGDQAIQVSPETIEKIKKKGQVNYEEGARQLVGITFSDNQGQFVVVASSVDAYNLLKMQYLKYILIGGWFGSLVVVLLAGWAFAKEALRPITKVVSEVEKISASELNTRLSNADGKDEVSQLAQTFNNMLNRLELAFDMQRTFVSNASHELRTPLTTMIGELEVALMSDRDPAEYKRVLQSNLEDARLLTELSNGLLQIAQASIDPSKIKKSFLRFDELVWQARDQAIKRNPAARFDINFNNFPDEEDRLVVKGNEALLLIAFLNVLENAVKFSPEGHHIVVLISVSKTDVLLKVKDEGLGIAAADLKHVFIPFFRAGNVRNITGHGIGLPLTDRILKLHAGHIRIESIINRGTEVTISLPQAYGFIPNKP</sequence>
<dbReference type="PANTHER" id="PTHR45436:SF5">
    <property type="entry name" value="SENSOR HISTIDINE KINASE TRCS"/>
    <property type="match status" value="1"/>
</dbReference>
<dbReference type="SMART" id="SM00388">
    <property type="entry name" value="HisKA"/>
    <property type="match status" value="1"/>
</dbReference>
<dbReference type="InterPro" id="IPR003661">
    <property type="entry name" value="HisK_dim/P_dom"/>
</dbReference>
<dbReference type="SUPFAM" id="SSF47384">
    <property type="entry name" value="Homodimeric domain of signal transducing histidine kinase"/>
    <property type="match status" value="1"/>
</dbReference>
<dbReference type="InterPro" id="IPR004358">
    <property type="entry name" value="Sig_transdc_His_kin-like_C"/>
</dbReference>
<feature type="domain" description="Histidine kinase" evidence="12">
    <location>
        <begin position="238"/>
        <end position="456"/>
    </location>
</feature>
<dbReference type="CDD" id="cd00082">
    <property type="entry name" value="HisKA"/>
    <property type="match status" value="1"/>
</dbReference>
<evidence type="ECO:0000256" key="11">
    <source>
        <dbReference type="SAM" id="Phobius"/>
    </source>
</evidence>
<protein>
    <recommendedName>
        <fullName evidence="3">histidine kinase</fullName>
        <ecNumber evidence="3">2.7.13.3</ecNumber>
    </recommendedName>
</protein>
<evidence type="ECO:0000256" key="6">
    <source>
        <dbReference type="ARBA" id="ARBA00022692"/>
    </source>
</evidence>
<dbReference type="PANTHER" id="PTHR45436">
    <property type="entry name" value="SENSOR HISTIDINE KINASE YKOH"/>
    <property type="match status" value="1"/>
</dbReference>
<reference evidence="14 15" key="1">
    <citation type="submission" date="2019-08" db="EMBL/GenBank/DDBJ databases">
        <authorList>
            <person name="Shi S."/>
        </authorList>
    </citation>
    <scope>NUCLEOTIDE SEQUENCE [LARGE SCALE GENOMIC DNA]</scope>
    <source>
        <strain evidence="14 15">GY10130</strain>
    </source>
</reference>
<organism evidence="14 15">
    <name type="scientific">Pontibacter qinzhouensis</name>
    <dbReference type="NCBI Taxonomy" id="2603253"/>
    <lineage>
        <taxon>Bacteria</taxon>
        <taxon>Pseudomonadati</taxon>
        <taxon>Bacteroidota</taxon>
        <taxon>Cytophagia</taxon>
        <taxon>Cytophagales</taxon>
        <taxon>Hymenobacteraceae</taxon>
        <taxon>Pontibacter</taxon>
    </lineage>
</organism>
<dbReference type="InterPro" id="IPR050428">
    <property type="entry name" value="TCS_sensor_his_kinase"/>
</dbReference>
<feature type="transmembrane region" description="Helical" evidence="11">
    <location>
        <begin position="155"/>
        <end position="176"/>
    </location>
</feature>
<dbReference type="SUPFAM" id="SSF55874">
    <property type="entry name" value="ATPase domain of HSP90 chaperone/DNA topoisomerase II/histidine kinase"/>
    <property type="match status" value="1"/>
</dbReference>
<dbReference type="InterPro" id="IPR036097">
    <property type="entry name" value="HisK_dim/P_sf"/>
</dbReference>
<keyword evidence="6 11" id="KW-0812">Transmembrane</keyword>
<keyword evidence="4" id="KW-0597">Phosphoprotein</keyword>
<gene>
    <name evidence="14" type="ORF">FVR03_02795</name>
</gene>
<accession>A0A5C8KCB5</accession>
<dbReference type="SMART" id="SM00304">
    <property type="entry name" value="HAMP"/>
    <property type="match status" value="1"/>
</dbReference>
<keyword evidence="5" id="KW-0808">Transferase</keyword>
<dbReference type="Gene3D" id="6.10.340.10">
    <property type="match status" value="1"/>
</dbReference>
<evidence type="ECO:0000256" key="1">
    <source>
        <dbReference type="ARBA" id="ARBA00000085"/>
    </source>
</evidence>
<dbReference type="InterPro" id="IPR036890">
    <property type="entry name" value="HATPase_C_sf"/>
</dbReference>
<comment type="caution">
    <text evidence="14">The sequence shown here is derived from an EMBL/GenBank/DDBJ whole genome shotgun (WGS) entry which is preliminary data.</text>
</comment>
<dbReference type="Pfam" id="PF00512">
    <property type="entry name" value="HisKA"/>
    <property type="match status" value="1"/>
</dbReference>
<dbReference type="PROSITE" id="PS50109">
    <property type="entry name" value="HIS_KIN"/>
    <property type="match status" value="1"/>
</dbReference>
<evidence type="ECO:0000259" key="13">
    <source>
        <dbReference type="PROSITE" id="PS50885"/>
    </source>
</evidence>
<evidence type="ECO:0000256" key="4">
    <source>
        <dbReference type="ARBA" id="ARBA00022553"/>
    </source>
</evidence>
<feature type="transmembrane region" description="Helical" evidence="11">
    <location>
        <begin position="7"/>
        <end position="29"/>
    </location>
</feature>
<comment type="subcellular location">
    <subcellularLocation>
        <location evidence="2">Membrane</location>
    </subcellularLocation>
</comment>
<evidence type="ECO:0000259" key="12">
    <source>
        <dbReference type="PROSITE" id="PS50109"/>
    </source>
</evidence>
<dbReference type="EC" id="2.7.13.3" evidence="3"/>
<dbReference type="GO" id="GO:0005886">
    <property type="term" value="C:plasma membrane"/>
    <property type="evidence" value="ECO:0007669"/>
    <property type="project" value="TreeGrafter"/>
</dbReference>
<keyword evidence="8 11" id="KW-1133">Transmembrane helix</keyword>
<dbReference type="FunFam" id="1.10.287.130:FF:000001">
    <property type="entry name" value="Two-component sensor histidine kinase"/>
    <property type="match status" value="1"/>
</dbReference>
<dbReference type="Pfam" id="PF02518">
    <property type="entry name" value="HATPase_c"/>
    <property type="match status" value="1"/>
</dbReference>
<evidence type="ECO:0000256" key="10">
    <source>
        <dbReference type="ARBA" id="ARBA00023136"/>
    </source>
</evidence>
<dbReference type="Gene3D" id="3.30.565.10">
    <property type="entry name" value="Histidine kinase-like ATPase, C-terminal domain"/>
    <property type="match status" value="1"/>
</dbReference>
<evidence type="ECO:0000256" key="8">
    <source>
        <dbReference type="ARBA" id="ARBA00022989"/>
    </source>
</evidence>
<dbReference type="Pfam" id="PF00672">
    <property type="entry name" value="HAMP"/>
    <property type="match status" value="1"/>
</dbReference>